<feature type="domain" description="Zn(2)-C6 fungal-type" evidence="8">
    <location>
        <begin position="26"/>
        <end position="62"/>
    </location>
</feature>
<keyword evidence="10" id="KW-1185">Reference proteome</keyword>
<keyword evidence="5" id="KW-0804">Transcription</keyword>
<feature type="compositionally biased region" description="Basic residues" evidence="7">
    <location>
        <begin position="133"/>
        <end position="144"/>
    </location>
</feature>
<dbReference type="KEGG" id="kne:92180466"/>
<dbReference type="GO" id="GO:0005634">
    <property type="term" value="C:nucleus"/>
    <property type="evidence" value="ECO:0007669"/>
    <property type="project" value="UniProtKB-SubCell"/>
</dbReference>
<protein>
    <recommendedName>
        <fullName evidence="8">Zn(2)-C6 fungal-type domain-containing protein</fullName>
    </recommendedName>
</protein>
<evidence type="ECO:0000256" key="1">
    <source>
        <dbReference type="ARBA" id="ARBA00004123"/>
    </source>
</evidence>
<evidence type="ECO:0000256" key="5">
    <source>
        <dbReference type="ARBA" id="ARBA00023163"/>
    </source>
</evidence>
<evidence type="ECO:0000256" key="4">
    <source>
        <dbReference type="ARBA" id="ARBA00023125"/>
    </source>
</evidence>
<feature type="compositionally biased region" description="Low complexity" evidence="7">
    <location>
        <begin position="82"/>
        <end position="100"/>
    </location>
</feature>
<dbReference type="EMBL" id="JBCAWK010000006">
    <property type="protein sequence ID" value="KAK8854470.1"/>
    <property type="molecule type" value="Genomic_DNA"/>
</dbReference>
<dbReference type="PROSITE" id="PS50048">
    <property type="entry name" value="ZN2_CY6_FUNGAL_2"/>
    <property type="match status" value="1"/>
</dbReference>
<evidence type="ECO:0000256" key="6">
    <source>
        <dbReference type="ARBA" id="ARBA00023242"/>
    </source>
</evidence>
<dbReference type="InterPro" id="IPR036864">
    <property type="entry name" value="Zn2-C6_fun-type_DNA-bd_sf"/>
</dbReference>
<dbReference type="RefSeq" id="XP_066802708.1">
    <property type="nucleotide sequence ID" value="XM_066946316.1"/>
</dbReference>
<keyword evidence="2" id="KW-0479">Metal-binding</keyword>
<dbReference type="CDD" id="cd12148">
    <property type="entry name" value="fungal_TF_MHR"/>
    <property type="match status" value="1"/>
</dbReference>
<gene>
    <name evidence="9" type="ORF">IAR55_003208</name>
</gene>
<evidence type="ECO:0000259" key="8">
    <source>
        <dbReference type="PROSITE" id="PS50048"/>
    </source>
</evidence>
<dbReference type="Gene3D" id="4.10.240.10">
    <property type="entry name" value="Zn(2)-C6 fungal-type DNA-binding domain"/>
    <property type="match status" value="1"/>
</dbReference>
<reference evidence="9 10" key="1">
    <citation type="journal article" date="2024" name="bioRxiv">
        <title>Comparative genomics of Cryptococcus and Kwoniella reveals pathogenesis evolution and contrasting karyotype dynamics via intercentromeric recombination or chromosome fusion.</title>
        <authorList>
            <person name="Coelho M.A."/>
            <person name="David-Palma M."/>
            <person name="Shea T."/>
            <person name="Bowers K."/>
            <person name="McGinley-Smith S."/>
            <person name="Mohammad A.W."/>
            <person name="Gnirke A."/>
            <person name="Yurkov A.M."/>
            <person name="Nowrousian M."/>
            <person name="Sun S."/>
            <person name="Cuomo C.A."/>
            <person name="Heitman J."/>
        </authorList>
    </citation>
    <scope>NUCLEOTIDE SEQUENCE [LARGE SCALE GENOMIC DNA]</scope>
    <source>
        <strain evidence="9 10">CBS 13917</strain>
    </source>
</reference>
<keyword evidence="4" id="KW-0238">DNA-binding</keyword>
<organism evidence="9 10">
    <name type="scientific">Kwoniella newhampshirensis</name>
    <dbReference type="NCBI Taxonomy" id="1651941"/>
    <lineage>
        <taxon>Eukaryota</taxon>
        <taxon>Fungi</taxon>
        <taxon>Dikarya</taxon>
        <taxon>Basidiomycota</taxon>
        <taxon>Agaricomycotina</taxon>
        <taxon>Tremellomycetes</taxon>
        <taxon>Tremellales</taxon>
        <taxon>Cryptococcaceae</taxon>
        <taxon>Kwoniella</taxon>
    </lineage>
</organism>
<feature type="region of interest" description="Disordered" evidence="7">
    <location>
        <begin position="162"/>
        <end position="215"/>
    </location>
</feature>
<sequence length="705" mass="78086">MQHTDQDRESTSSKRKLGKVDRGREACNECRRHKIRCHPHPDDPQHLFPCSRCERMNLTCEFAKHNRGRKRKRPVPLLAGSLLAEGSSSQAKGSAQASSSTTRDKLGNGSTPRSLGDPRFPFISTDDAPIPGHHSRYHPHHRPHDRYEDAYRQPHQMSLRRMVGEESSDNDESSGSDDAVEDGEENNGNGADVTNGGQDGMDHQSRKKSRAPFRGSDLVDDPIRAGFVDEAEGRALFHLFLTHYNLVLPMLDPTIHSHDFVREKSPFLYTAILCVTSKYLASLSPPDSDGSQISPESAQSVHQQILVLARDHLTWSFAEATADVNVVRAMAILCMFKEPDDDKAGYYMSRAVLMGKELNLGRIPPRAELEKMTEDQLRHLRSRQAMWLCLFTVNSVFNMQFRQPMLILQSDPLVATAHHWLKRSRSENVLRDTLLVCSVGLRCKFLHYRDLLIGAGLEEPAYRSALSLSLLTRTMNQDWDVSSEAWIRDIIDVRFEGLDRQQLTFAPDTFLHFALYAATLLSTLCRGQHPYKFETVEVDHCRRLILKAADAMDAASAYQNDSPRLHAWYLRRLCEILPANAPPAPSTSAQTQLRNPSMPSSTIPIDPALQGMSAALPVDPTMSSVLGSDLDFLLADFPWVGIDATTTGAGMGGWGGGGLSGGSMDPGMMMMGGGPIGSGMQAPPPQLPMTYGSVQMGLPPMGFGM</sequence>
<evidence type="ECO:0000313" key="9">
    <source>
        <dbReference type="EMBL" id="KAK8854470.1"/>
    </source>
</evidence>
<proteinExistence type="predicted"/>
<dbReference type="GO" id="GO:0008270">
    <property type="term" value="F:zinc ion binding"/>
    <property type="evidence" value="ECO:0007669"/>
    <property type="project" value="InterPro"/>
</dbReference>
<dbReference type="GO" id="GO:0000976">
    <property type="term" value="F:transcription cis-regulatory region binding"/>
    <property type="evidence" value="ECO:0007669"/>
    <property type="project" value="TreeGrafter"/>
</dbReference>
<dbReference type="InterPro" id="IPR051089">
    <property type="entry name" value="prtT"/>
</dbReference>
<dbReference type="GO" id="GO:0000981">
    <property type="term" value="F:DNA-binding transcription factor activity, RNA polymerase II-specific"/>
    <property type="evidence" value="ECO:0007669"/>
    <property type="project" value="InterPro"/>
</dbReference>
<dbReference type="PANTHER" id="PTHR31845">
    <property type="entry name" value="FINGER DOMAIN PROTEIN, PUTATIVE-RELATED"/>
    <property type="match status" value="1"/>
</dbReference>
<dbReference type="SUPFAM" id="SSF57701">
    <property type="entry name" value="Zn2/Cys6 DNA-binding domain"/>
    <property type="match status" value="1"/>
</dbReference>
<evidence type="ECO:0000313" key="10">
    <source>
        <dbReference type="Proteomes" id="UP001388673"/>
    </source>
</evidence>
<dbReference type="AlphaFoldDB" id="A0AAW0YZ17"/>
<comment type="caution">
    <text evidence="9">The sequence shown here is derived from an EMBL/GenBank/DDBJ whole genome shotgun (WGS) entry which is preliminary data.</text>
</comment>
<evidence type="ECO:0000256" key="7">
    <source>
        <dbReference type="SAM" id="MobiDB-lite"/>
    </source>
</evidence>
<dbReference type="InterPro" id="IPR001138">
    <property type="entry name" value="Zn2Cys6_DnaBD"/>
</dbReference>
<name>A0AAW0YZ17_9TREE</name>
<dbReference type="PROSITE" id="PS00463">
    <property type="entry name" value="ZN2_CY6_FUNGAL_1"/>
    <property type="match status" value="1"/>
</dbReference>
<keyword evidence="3" id="KW-0805">Transcription regulation</keyword>
<dbReference type="Proteomes" id="UP001388673">
    <property type="component" value="Unassembled WGS sequence"/>
</dbReference>
<dbReference type="PANTHER" id="PTHR31845:SF17">
    <property type="entry name" value="ZN(II)2CYS6 TRANSCRIPTION FACTOR (EUROFUNG)"/>
    <property type="match status" value="1"/>
</dbReference>
<dbReference type="Pfam" id="PF04082">
    <property type="entry name" value="Fungal_trans"/>
    <property type="match status" value="1"/>
</dbReference>
<accession>A0AAW0YZ17</accession>
<feature type="region of interest" description="Disordered" evidence="7">
    <location>
        <begin position="82"/>
        <end position="146"/>
    </location>
</feature>
<dbReference type="GO" id="GO:0006351">
    <property type="term" value="P:DNA-templated transcription"/>
    <property type="evidence" value="ECO:0007669"/>
    <property type="project" value="InterPro"/>
</dbReference>
<dbReference type="CDD" id="cd00067">
    <property type="entry name" value="GAL4"/>
    <property type="match status" value="1"/>
</dbReference>
<dbReference type="GeneID" id="92180466"/>
<dbReference type="SMART" id="SM00066">
    <property type="entry name" value="GAL4"/>
    <property type="match status" value="1"/>
</dbReference>
<comment type="subcellular location">
    <subcellularLocation>
        <location evidence="1">Nucleus</location>
    </subcellularLocation>
</comment>
<evidence type="ECO:0000256" key="2">
    <source>
        <dbReference type="ARBA" id="ARBA00022723"/>
    </source>
</evidence>
<dbReference type="InterPro" id="IPR007219">
    <property type="entry name" value="XnlR_reg_dom"/>
</dbReference>
<keyword evidence="6" id="KW-0539">Nucleus</keyword>
<dbReference type="Pfam" id="PF00172">
    <property type="entry name" value="Zn_clus"/>
    <property type="match status" value="1"/>
</dbReference>
<feature type="region of interest" description="Disordered" evidence="7">
    <location>
        <begin position="1"/>
        <end position="25"/>
    </location>
</feature>
<evidence type="ECO:0000256" key="3">
    <source>
        <dbReference type="ARBA" id="ARBA00023015"/>
    </source>
</evidence>
<feature type="compositionally biased region" description="Acidic residues" evidence="7">
    <location>
        <begin position="166"/>
        <end position="185"/>
    </location>
</feature>